<gene>
    <name evidence="8" type="ORF">UBRO2_05141</name>
</gene>
<proteinExistence type="inferred from homology"/>
<keyword evidence="6" id="KW-1133">Transmembrane helix</keyword>
<dbReference type="InterPro" id="IPR004562">
    <property type="entry name" value="LipoylTrfase_LipoateP_Ligase"/>
</dbReference>
<feature type="compositionally biased region" description="Polar residues" evidence="5">
    <location>
        <begin position="902"/>
        <end position="915"/>
    </location>
</feature>
<feature type="compositionally biased region" description="Polar residues" evidence="5">
    <location>
        <begin position="875"/>
        <end position="893"/>
    </location>
</feature>
<feature type="domain" description="BPL/LPL catalytic" evidence="7">
    <location>
        <begin position="94"/>
        <end position="299"/>
    </location>
</feature>
<dbReference type="PROSITE" id="PS51733">
    <property type="entry name" value="BPL_LPL_CATALYTIC"/>
    <property type="match status" value="1"/>
</dbReference>
<evidence type="ECO:0000256" key="6">
    <source>
        <dbReference type="SAM" id="Phobius"/>
    </source>
</evidence>
<keyword evidence="6" id="KW-0812">Transmembrane</keyword>
<dbReference type="PANTHER" id="PTHR12561:SF3">
    <property type="entry name" value="LIPOYLTRANSFERASE 1, MITOCHONDRIAL"/>
    <property type="match status" value="1"/>
</dbReference>
<keyword evidence="8" id="KW-0808">Transferase</keyword>
<evidence type="ECO:0000259" key="7">
    <source>
        <dbReference type="PROSITE" id="PS51733"/>
    </source>
</evidence>
<keyword evidence="6" id="KW-0472">Membrane</keyword>
<feature type="compositionally biased region" description="Acidic residues" evidence="5">
    <location>
        <begin position="614"/>
        <end position="624"/>
    </location>
</feature>
<evidence type="ECO:0000256" key="2">
    <source>
        <dbReference type="ARBA" id="ARBA00005085"/>
    </source>
</evidence>
<comment type="function">
    <text evidence="1">Catalyzes both the ATP-dependent activation of exogenously supplied lipoate to lipoyl-AMP and the transfer of the activated lipoyl onto the lipoyl domains of lipoate-dependent enzymes.</text>
</comment>
<dbReference type="Pfam" id="PF21948">
    <property type="entry name" value="LplA-B_cat"/>
    <property type="match status" value="1"/>
</dbReference>
<organism evidence="8 9">
    <name type="scientific">Ustilago bromivora</name>
    <dbReference type="NCBI Taxonomy" id="307758"/>
    <lineage>
        <taxon>Eukaryota</taxon>
        <taxon>Fungi</taxon>
        <taxon>Dikarya</taxon>
        <taxon>Basidiomycota</taxon>
        <taxon>Ustilaginomycotina</taxon>
        <taxon>Ustilaginomycetes</taxon>
        <taxon>Ustilaginales</taxon>
        <taxon>Ustilaginaceae</taxon>
        <taxon>Ustilago</taxon>
    </lineage>
</organism>
<dbReference type="InterPro" id="IPR045864">
    <property type="entry name" value="aa-tRNA-synth_II/BPL/LPL"/>
</dbReference>
<dbReference type="GO" id="GO:0005739">
    <property type="term" value="C:mitochondrion"/>
    <property type="evidence" value="ECO:0007669"/>
    <property type="project" value="TreeGrafter"/>
</dbReference>
<evidence type="ECO:0000256" key="3">
    <source>
        <dbReference type="ARBA" id="ARBA00008242"/>
    </source>
</evidence>
<comment type="pathway">
    <text evidence="2">Protein modification; protein lipoylation via exogenous pathway; protein N(6)-(lipoyl)lysine from lipoate: step 2/2.</text>
</comment>
<dbReference type="SUPFAM" id="SSF55681">
    <property type="entry name" value="Class II aaRS and biotin synthetases"/>
    <property type="match status" value="1"/>
</dbReference>
<reference evidence="8" key="1">
    <citation type="submission" date="2018-08" db="EMBL/GenBank/DDBJ databases">
        <authorList>
            <person name="Guldener U."/>
        </authorList>
    </citation>
    <scope>NUCLEOTIDE SEQUENCE</scope>
    <source>
        <strain evidence="8">UB2</strain>
    </source>
</reference>
<feature type="transmembrane region" description="Helical" evidence="6">
    <location>
        <begin position="486"/>
        <end position="508"/>
    </location>
</feature>
<dbReference type="InterPro" id="IPR004143">
    <property type="entry name" value="BPL_LPL_catalytic"/>
</dbReference>
<feature type="region of interest" description="Disordered" evidence="5">
    <location>
        <begin position="829"/>
        <end position="955"/>
    </location>
</feature>
<protein>
    <recommendedName>
        <fullName evidence="4">Putative lipoate-protein ligase A</fullName>
    </recommendedName>
</protein>
<name>A0A8H8TUU0_9BASI</name>
<dbReference type="CDD" id="cd16443">
    <property type="entry name" value="LplA"/>
    <property type="match status" value="1"/>
</dbReference>
<dbReference type="GO" id="GO:0009249">
    <property type="term" value="P:protein lipoylation"/>
    <property type="evidence" value="ECO:0007669"/>
    <property type="project" value="InterPro"/>
</dbReference>
<dbReference type="Proteomes" id="UP000658997">
    <property type="component" value="Unassembled WGS sequence"/>
</dbReference>
<feature type="compositionally biased region" description="Basic and acidic residues" evidence="5">
    <location>
        <begin position="849"/>
        <end position="859"/>
    </location>
</feature>
<keyword evidence="9" id="KW-1185">Reference proteome</keyword>
<evidence type="ECO:0000313" key="8">
    <source>
        <dbReference type="EMBL" id="SYW83250.1"/>
    </source>
</evidence>
<comment type="caution">
    <text evidence="8">The sequence shown here is derived from an EMBL/GenBank/DDBJ whole genome shotgun (WGS) entry which is preliminary data.</text>
</comment>
<evidence type="ECO:0000256" key="5">
    <source>
        <dbReference type="SAM" id="MobiDB-lite"/>
    </source>
</evidence>
<dbReference type="Gene3D" id="3.30.930.10">
    <property type="entry name" value="Bira Bifunctional Protein, Domain 2"/>
    <property type="match status" value="1"/>
</dbReference>
<dbReference type="EMBL" id="ULHB01000144">
    <property type="protein sequence ID" value="SYW83250.1"/>
    <property type="molecule type" value="Genomic_DNA"/>
</dbReference>
<dbReference type="PANTHER" id="PTHR12561">
    <property type="entry name" value="LIPOATE-PROTEIN LIGASE"/>
    <property type="match status" value="1"/>
</dbReference>
<evidence type="ECO:0000256" key="1">
    <source>
        <dbReference type="ARBA" id="ARBA00003253"/>
    </source>
</evidence>
<dbReference type="UniPathway" id="UPA00537">
    <property type="reaction ID" value="UER00595"/>
</dbReference>
<dbReference type="GO" id="GO:0017118">
    <property type="term" value="F:lipoyltransferase activity"/>
    <property type="evidence" value="ECO:0007669"/>
    <property type="project" value="TreeGrafter"/>
</dbReference>
<accession>A0A8H8TUU0</accession>
<dbReference type="AlphaFoldDB" id="A0A8H8TUU0"/>
<comment type="similarity">
    <text evidence="3">Belongs to the LplA family.</text>
</comment>
<sequence length="990" mass="107448">MIVTIANLRAPSNSSLGRLSIALQNIALQSIALQSTTSQRPLPLSLAKLTLRARLFSTTCSATAPASAPQAYVSLSTNPWFNLAFEDHLFRTIDASTPICFLYRNSPCVVVGRNQNPWKELNASAMRSIGLPMVRRRSGGGTVYHDLGNTNYSFHIAREAFDRRTHAELVARALNSPPTGLQLSRSDLARTDMGAYVNGRNDICIRVKQGYDSKSTKKTFEEADEKGYEERKVSGSAYKLVNKRAYHHGTMLLSASLGSLGSSLRNDRGELLVTKGVASVPAPVANLSDAFPDRKAMLSHDMFVQAVVNEFHRTYPSSCESKEKVVQVDESSLDRLDLNQGRWKLVENMSELQSWQWLFGQTPEFTHRVSVDDASEIDTSDTQARAAFSIEIHSKEGIVLDAKLVEASFDDATIERKVRGMVQGLQGRRYDELALPPPWGPSSELSLEHQGQQCQQIFRTSCQDCPVNKCVPIPGYDNGGGTNKSALGGGLAALVIIAIAAAIGFWFWRRLKAKRCRRIVLHQDAMQRREKVKNEKEGATLQLGGGANAPFSPDDPNNSPFAIVDADDLDNDTEYTQVTGVLNDQDRLGSLVEPTAFRRRSFGAATHLSRITEGMEEEEEEMDAEAAAKSGKRKTAASVKSNAHSFASGAGPRVSFGSGISFGSGNIIPIAFKPSPSCTSGGSVAESEEESMEGYQPVSLLAVPLTAHRATGAPAIQVNTVRTGPIRPTRAPDLNLKLPETQKHQPTPSWPLANITNTTAATKEAQYDFMSVDPVSALTASGPYTRSNRPLSGATINTINSAHSNSLSYVMSAPQVITPVSGDRVRRVQLGNGGKAQLVKVPSLKRKDKSPEAPNREDPFQDQGEAELLPPPTNRFGSSPSVERSSTISTSTLGIPFGENPFGQSIQPPENQASPSDAEERSSWLGSSTDIGVTKRSSDPFKNPTRKQSGEEEVRRASIGGLSLLGQFPFDFSGAQLPDDAAKRVEQYKQ</sequence>
<feature type="region of interest" description="Disordered" evidence="5">
    <location>
        <begin position="613"/>
        <end position="635"/>
    </location>
</feature>
<evidence type="ECO:0000256" key="4">
    <source>
        <dbReference type="ARBA" id="ARBA00015925"/>
    </source>
</evidence>
<evidence type="ECO:0000313" key="9">
    <source>
        <dbReference type="Proteomes" id="UP000658997"/>
    </source>
</evidence>